<evidence type="ECO:0000256" key="2">
    <source>
        <dbReference type="ARBA" id="ARBA00022475"/>
    </source>
</evidence>
<feature type="transmembrane region" description="Helical" evidence="11">
    <location>
        <begin position="288"/>
        <end position="309"/>
    </location>
</feature>
<feature type="transmembrane region" description="Helical" evidence="11">
    <location>
        <begin position="76"/>
        <end position="98"/>
    </location>
</feature>
<evidence type="ECO:0000256" key="1">
    <source>
        <dbReference type="ARBA" id="ARBA00004651"/>
    </source>
</evidence>
<dbReference type="Pfam" id="PF00001">
    <property type="entry name" value="7tm_1"/>
    <property type="match status" value="1"/>
</dbReference>
<feature type="region of interest" description="Disordered" evidence="10">
    <location>
        <begin position="215"/>
        <end position="243"/>
    </location>
</feature>
<evidence type="ECO:0000256" key="8">
    <source>
        <dbReference type="ARBA" id="ARBA00023224"/>
    </source>
</evidence>
<comment type="subcellular location">
    <subcellularLocation>
        <location evidence="1">Cell membrane</location>
        <topology evidence="1">Multi-pass membrane protein</topology>
    </subcellularLocation>
</comment>
<keyword evidence="7 9" id="KW-0675">Receptor</keyword>
<evidence type="ECO:0000256" key="11">
    <source>
        <dbReference type="SAM" id="Phobius"/>
    </source>
</evidence>
<keyword evidence="8 9" id="KW-0807">Transducer</keyword>
<dbReference type="PANTHER" id="PTHR24248:SF143">
    <property type="entry name" value="D(4) DOPAMINE RECEPTOR"/>
    <property type="match status" value="1"/>
</dbReference>
<evidence type="ECO:0000256" key="6">
    <source>
        <dbReference type="ARBA" id="ARBA00023136"/>
    </source>
</evidence>
<dbReference type="SUPFAM" id="SSF81321">
    <property type="entry name" value="Family A G protein-coupled receptor-like"/>
    <property type="match status" value="1"/>
</dbReference>
<evidence type="ECO:0000256" key="10">
    <source>
        <dbReference type="SAM" id="MobiDB-lite"/>
    </source>
</evidence>
<feature type="compositionally biased region" description="Polar residues" evidence="10">
    <location>
        <begin position="135"/>
        <end position="150"/>
    </location>
</feature>
<sequence length="392" mass="44571">MCTSSILHLCTISLERFIAIRSPLASRKRSKGTVFVKLGFVWLGSIAISSPIMILGFVDSNNIMNSNQCVLRNKEFIIYGSICAFFIPLGIMVIIYGLTLRLLRKQSMLYNPKRVLNGQPSIRRSKSRRKRSRNHNQTPHISLQTDSRSPSPVDYDVKQSCSMSLNEFDTSLNQITSLHIPGSETRSRDTESLITVHYDMDKNYSSNGFLTVPRVTSPRMSSTESLITSDNDNSTDEDSNQSPSTRMKIYFKKQLIVKASSILQLNKDPTKERDDKTLVRTEQKASKVLGMVFFIFVICWAPFFIVNIMTVLCRQCYFQPVLILIFVWLGYVSSTLNPIIYTMFNSTFKMTFVKLLKCQYGFLLKPVRSKARSASHTNHTNPSSESNAEIPL</sequence>
<comment type="caution">
    <text evidence="13">The sequence shown here is derived from an EMBL/GenBank/DDBJ whole genome shotgun (WGS) entry which is preliminary data.</text>
</comment>
<evidence type="ECO:0000313" key="14">
    <source>
        <dbReference type="Proteomes" id="UP001634394"/>
    </source>
</evidence>
<keyword evidence="3 9" id="KW-0812">Transmembrane</keyword>
<feature type="transmembrane region" description="Helical" evidence="11">
    <location>
        <begin position="34"/>
        <end position="56"/>
    </location>
</feature>
<feature type="region of interest" description="Disordered" evidence="10">
    <location>
        <begin position="120"/>
        <end position="156"/>
    </location>
</feature>
<evidence type="ECO:0000256" key="3">
    <source>
        <dbReference type="ARBA" id="ARBA00022692"/>
    </source>
</evidence>
<dbReference type="Proteomes" id="UP001634394">
    <property type="component" value="Unassembled WGS sequence"/>
</dbReference>
<keyword evidence="14" id="KW-1185">Reference proteome</keyword>
<feature type="transmembrane region" description="Helical" evidence="11">
    <location>
        <begin position="321"/>
        <end position="344"/>
    </location>
</feature>
<dbReference type="PRINTS" id="PR00237">
    <property type="entry name" value="GPCRRHODOPSN"/>
</dbReference>
<dbReference type="PROSITE" id="PS50262">
    <property type="entry name" value="G_PROTEIN_RECEP_F1_2"/>
    <property type="match status" value="1"/>
</dbReference>
<feature type="compositionally biased region" description="Basic residues" evidence="10">
    <location>
        <begin position="123"/>
        <end position="134"/>
    </location>
</feature>
<dbReference type="InterPro" id="IPR017452">
    <property type="entry name" value="GPCR_Rhodpsn_7TM"/>
</dbReference>
<dbReference type="InterPro" id="IPR000276">
    <property type="entry name" value="GPCR_Rhodpsn"/>
</dbReference>
<dbReference type="GO" id="GO:0005886">
    <property type="term" value="C:plasma membrane"/>
    <property type="evidence" value="ECO:0007669"/>
    <property type="project" value="UniProtKB-SubCell"/>
</dbReference>
<feature type="compositionally biased region" description="Polar residues" evidence="10">
    <location>
        <begin position="374"/>
        <end position="392"/>
    </location>
</feature>
<keyword evidence="6 11" id="KW-0472">Membrane</keyword>
<dbReference type="GO" id="GO:0004930">
    <property type="term" value="F:G protein-coupled receptor activity"/>
    <property type="evidence" value="ECO:0007669"/>
    <property type="project" value="UniProtKB-KW"/>
</dbReference>
<comment type="similarity">
    <text evidence="9">Belongs to the G-protein coupled receptor 1 family.</text>
</comment>
<protein>
    <recommendedName>
        <fullName evidence="12">G-protein coupled receptors family 1 profile domain-containing protein</fullName>
    </recommendedName>
</protein>
<feature type="compositionally biased region" description="Polar residues" evidence="10">
    <location>
        <begin position="218"/>
        <end position="228"/>
    </location>
</feature>
<dbReference type="PROSITE" id="PS00237">
    <property type="entry name" value="G_PROTEIN_RECEP_F1_1"/>
    <property type="match status" value="1"/>
</dbReference>
<keyword evidence="4 11" id="KW-1133">Transmembrane helix</keyword>
<evidence type="ECO:0000259" key="12">
    <source>
        <dbReference type="PROSITE" id="PS50262"/>
    </source>
</evidence>
<dbReference type="PANTHER" id="PTHR24248">
    <property type="entry name" value="ADRENERGIC RECEPTOR-RELATED G-PROTEIN COUPLED RECEPTOR"/>
    <property type="match status" value="1"/>
</dbReference>
<evidence type="ECO:0000256" key="7">
    <source>
        <dbReference type="ARBA" id="ARBA00023170"/>
    </source>
</evidence>
<keyword evidence="5 9" id="KW-0297">G-protein coupled receptor</keyword>
<dbReference type="Gene3D" id="1.20.1070.10">
    <property type="entry name" value="Rhodopsin 7-helix transmembrane proteins"/>
    <property type="match status" value="2"/>
</dbReference>
<evidence type="ECO:0000256" key="4">
    <source>
        <dbReference type="ARBA" id="ARBA00022989"/>
    </source>
</evidence>
<evidence type="ECO:0000313" key="13">
    <source>
        <dbReference type="EMBL" id="KAL3847266.1"/>
    </source>
</evidence>
<proteinExistence type="inferred from homology"/>
<keyword evidence="2" id="KW-1003">Cell membrane</keyword>
<accession>A0ABD3UCP9</accession>
<dbReference type="EMBL" id="JBJQND010000016">
    <property type="protein sequence ID" value="KAL3847266.1"/>
    <property type="molecule type" value="Genomic_DNA"/>
</dbReference>
<evidence type="ECO:0000256" key="9">
    <source>
        <dbReference type="RuleBase" id="RU000688"/>
    </source>
</evidence>
<feature type="region of interest" description="Disordered" evidence="10">
    <location>
        <begin position="373"/>
        <end position="392"/>
    </location>
</feature>
<name>A0ABD3UCP9_SINWO</name>
<organism evidence="13 14">
    <name type="scientific">Sinanodonta woodiana</name>
    <name type="common">Chinese pond mussel</name>
    <name type="synonym">Anodonta woodiana</name>
    <dbReference type="NCBI Taxonomy" id="1069815"/>
    <lineage>
        <taxon>Eukaryota</taxon>
        <taxon>Metazoa</taxon>
        <taxon>Spiralia</taxon>
        <taxon>Lophotrochozoa</taxon>
        <taxon>Mollusca</taxon>
        <taxon>Bivalvia</taxon>
        <taxon>Autobranchia</taxon>
        <taxon>Heteroconchia</taxon>
        <taxon>Palaeoheterodonta</taxon>
        <taxon>Unionida</taxon>
        <taxon>Unionoidea</taxon>
        <taxon>Unionidae</taxon>
        <taxon>Unioninae</taxon>
        <taxon>Sinanodonta</taxon>
    </lineage>
</organism>
<evidence type="ECO:0000256" key="5">
    <source>
        <dbReference type="ARBA" id="ARBA00023040"/>
    </source>
</evidence>
<gene>
    <name evidence="13" type="ORF">ACJMK2_018186</name>
</gene>
<reference evidence="13 14" key="1">
    <citation type="submission" date="2024-11" db="EMBL/GenBank/DDBJ databases">
        <title>Chromosome-level genome assembly of the freshwater bivalve Anodonta woodiana.</title>
        <authorList>
            <person name="Chen X."/>
        </authorList>
    </citation>
    <scope>NUCLEOTIDE SEQUENCE [LARGE SCALE GENOMIC DNA]</scope>
    <source>
        <strain evidence="13">MN2024</strain>
        <tissue evidence="13">Gills</tissue>
    </source>
</reference>
<dbReference type="AlphaFoldDB" id="A0ABD3UCP9"/>
<feature type="domain" description="G-protein coupled receptors family 1 profile" evidence="12">
    <location>
        <begin position="1"/>
        <end position="341"/>
    </location>
</feature>